<reference evidence="3 4" key="1">
    <citation type="submission" date="2020-03" db="EMBL/GenBank/DDBJ databases">
        <title>Draft genome of Streptomyces sp. ventii, isolated from the Axial Seamount in the Pacific Ocean, and resequencing of the two type strains Streptomyces lonarensis strain NCL 716 and Streptomyces bohaiensis strain 11A07.</title>
        <authorList>
            <person name="Loughran R.M."/>
            <person name="Pfannmuller K.M."/>
            <person name="Wasson B.J."/>
            <person name="Deadmond M.C."/>
            <person name="Paddock B.E."/>
            <person name="Koyack M.J."/>
            <person name="Gallegos D.A."/>
            <person name="Mitchell E.A."/>
            <person name="Ushijima B."/>
            <person name="Saw J.H."/>
            <person name="Mcphail K.L."/>
            <person name="Videau P."/>
        </authorList>
    </citation>
    <scope>NUCLEOTIDE SEQUENCE [LARGE SCALE GENOMIC DNA]</scope>
    <source>
        <strain evidence="3 4">NCL716</strain>
    </source>
</reference>
<dbReference type="Pfam" id="PF19307">
    <property type="entry name" value="SrpI-like"/>
    <property type="match status" value="1"/>
</dbReference>
<name>A0A7X6D2S8_9ACTN</name>
<dbReference type="GO" id="GO:0005829">
    <property type="term" value="C:cytosol"/>
    <property type="evidence" value="ECO:0007669"/>
    <property type="project" value="TreeGrafter"/>
</dbReference>
<dbReference type="InterPro" id="IPR018490">
    <property type="entry name" value="cNMP-bd_dom_sf"/>
</dbReference>
<comment type="caution">
    <text evidence="3">The sequence shown here is derived from an EMBL/GenBank/DDBJ whole genome shotgun (WGS) entry which is preliminary data.</text>
</comment>
<dbReference type="GO" id="GO:0003700">
    <property type="term" value="F:DNA-binding transcription factor activity"/>
    <property type="evidence" value="ECO:0007669"/>
    <property type="project" value="TreeGrafter"/>
</dbReference>
<gene>
    <name evidence="3" type="ORF">HCN56_16550</name>
</gene>
<dbReference type="Proteomes" id="UP000578686">
    <property type="component" value="Unassembled WGS sequence"/>
</dbReference>
<dbReference type="InterPro" id="IPR000595">
    <property type="entry name" value="cNMP-bd_dom"/>
</dbReference>
<feature type="domain" description="Cyclic nucleotide-binding" evidence="2">
    <location>
        <begin position="111"/>
        <end position="231"/>
    </location>
</feature>
<dbReference type="Gene3D" id="2.60.120.10">
    <property type="entry name" value="Jelly Rolls"/>
    <property type="match status" value="1"/>
</dbReference>
<accession>A0A7X6D2S8</accession>
<dbReference type="PROSITE" id="PS50042">
    <property type="entry name" value="CNMP_BINDING_3"/>
    <property type="match status" value="1"/>
</dbReference>
<dbReference type="InterPro" id="IPR014710">
    <property type="entry name" value="RmlC-like_jellyroll"/>
</dbReference>
<evidence type="ECO:0000256" key="1">
    <source>
        <dbReference type="SAM" id="MobiDB-lite"/>
    </source>
</evidence>
<dbReference type="InterPro" id="IPR045641">
    <property type="entry name" value="SrpI-like"/>
</dbReference>
<sequence length="479" mass="51450">MTVQPPAPPGSPTVPAQAGPGAGAAAAPPPPSSLQVAAARNLSSTTKTEPQMQGVTPRWLLSVLPWTQVSGGTYRVNRRLAHTLGTGRVEFAAEGGDYRVIPAQLTELPPLAGLADEEALRALADGCRQREYAPGDTLAGDGTAVEEVLLLAHGKAARLTAGEYGAETHLGVLADGDFAGEHALAEDNDWPCELRALTRCTVLALPLSVVRSVAGRSPALRDRLAAHLRELAAPRNRRGEADVAVASGHHGEPDLPGTFVDYETSPREYELSVAQTVLRVHTRVADLYNEPMDQVAQQVRLTVEALRERQEHELVNNREFGLLHNVDPRQRLHAGSGPPTPDDLDRLLARRRKTQYLLAHPRAIAAIGRECSSRGLMPPSGELDGRPVRTWRGVPLLPCDKIPVTRAGTTSVLAMRTGEENQGVVGLHQRGIPEEIEPSLNVRFMGINDQAVMSYLVSLYFSAAVLVPDALGVLEDVEV</sequence>
<dbReference type="Pfam" id="PF00027">
    <property type="entry name" value="cNMP_binding"/>
    <property type="match status" value="1"/>
</dbReference>
<dbReference type="EMBL" id="JAAVJD010000135">
    <property type="protein sequence ID" value="NJQ07149.1"/>
    <property type="molecule type" value="Genomic_DNA"/>
</dbReference>
<dbReference type="InterPro" id="IPR050397">
    <property type="entry name" value="Env_Response_Regulators"/>
</dbReference>
<dbReference type="AlphaFoldDB" id="A0A7X6D2S8"/>
<dbReference type="PANTHER" id="PTHR24567:SF74">
    <property type="entry name" value="HTH-TYPE TRANSCRIPTIONAL REGULATOR ARCR"/>
    <property type="match status" value="1"/>
</dbReference>
<feature type="compositionally biased region" description="Low complexity" evidence="1">
    <location>
        <begin position="13"/>
        <end position="26"/>
    </location>
</feature>
<evidence type="ECO:0000313" key="4">
    <source>
        <dbReference type="Proteomes" id="UP000578686"/>
    </source>
</evidence>
<protein>
    <submittedName>
        <fullName evidence="3">Cyclic nucleotide-binding domain-containing protein</fullName>
    </submittedName>
</protein>
<dbReference type="SMART" id="SM00100">
    <property type="entry name" value="cNMP"/>
    <property type="match status" value="1"/>
</dbReference>
<proteinExistence type="predicted"/>
<feature type="compositionally biased region" description="Pro residues" evidence="1">
    <location>
        <begin position="1"/>
        <end position="12"/>
    </location>
</feature>
<evidence type="ECO:0000313" key="3">
    <source>
        <dbReference type="EMBL" id="NJQ07149.1"/>
    </source>
</evidence>
<feature type="region of interest" description="Disordered" evidence="1">
    <location>
        <begin position="1"/>
        <end position="34"/>
    </location>
</feature>
<dbReference type="InterPro" id="IPR049817">
    <property type="entry name" value="Encap_f2b"/>
</dbReference>
<dbReference type="NCBIfam" id="NF041163">
    <property type="entry name" value="encap_f2b"/>
    <property type="match status" value="1"/>
</dbReference>
<dbReference type="RefSeq" id="WP_167971906.1">
    <property type="nucleotide sequence ID" value="NZ_BHZG01000477.1"/>
</dbReference>
<organism evidence="3 4">
    <name type="scientific">Streptomyces lonarensis</name>
    <dbReference type="NCBI Taxonomy" id="700599"/>
    <lineage>
        <taxon>Bacteria</taxon>
        <taxon>Bacillati</taxon>
        <taxon>Actinomycetota</taxon>
        <taxon>Actinomycetes</taxon>
        <taxon>Kitasatosporales</taxon>
        <taxon>Streptomycetaceae</taxon>
        <taxon>Streptomyces</taxon>
    </lineage>
</organism>
<keyword evidence="4" id="KW-1185">Reference proteome</keyword>
<evidence type="ECO:0000259" key="2">
    <source>
        <dbReference type="PROSITE" id="PS50042"/>
    </source>
</evidence>
<dbReference type="PANTHER" id="PTHR24567">
    <property type="entry name" value="CRP FAMILY TRANSCRIPTIONAL REGULATORY PROTEIN"/>
    <property type="match status" value="1"/>
</dbReference>
<dbReference type="CDD" id="cd00038">
    <property type="entry name" value="CAP_ED"/>
    <property type="match status" value="1"/>
</dbReference>
<dbReference type="SUPFAM" id="SSF51206">
    <property type="entry name" value="cAMP-binding domain-like"/>
    <property type="match status" value="1"/>
</dbReference>